<feature type="signal peptide" evidence="1">
    <location>
        <begin position="1"/>
        <end position="23"/>
    </location>
</feature>
<evidence type="ECO:0000259" key="2">
    <source>
        <dbReference type="Pfam" id="PF13026"/>
    </source>
</evidence>
<dbReference type="Proteomes" id="UP000824099">
    <property type="component" value="Unassembled WGS sequence"/>
</dbReference>
<evidence type="ECO:0000313" key="3">
    <source>
        <dbReference type="EMBL" id="HIU63883.1"/>
    </source>
</evidence>
<dbReference type="EMBL" id="DVNI01000034">
    <property type="protein sequence ID" value="HIU63883.1"/>
    <property type="molecule type" value="Genomic_DNA"/>
</dbReference>
<dbReference type="AlphaFoldDB" id="A0A9D1MNP1"/>
<proteinExistence type="predicted"/>
<evidence type="ECO:0000256" key="1">
    <source>
        <dbReference type="SAM" id="SignalP"/>
    </source>
</evidence>
<organism evidence="3 4">
    <name type="scientific">Candidatus Avacidaminococcus intestinavium</name>
    <dbReference type="NCBI Taxonomy" id="2840684"/>
    <lineage>
        <taxon>Bacteria</taxon>
        <taxon>Bacillati</taxon>
        <taxon>Bacillota</taxon>
        <taxon>Negativicutes</taxon>
        <taxon>Acidaminococcales</taxon>
        <taxon>Acidaminococcaceae</taxon>
        <taxon>Acidaminococcaceae incertae sedis</taxon>
        <taxon>Candidatus Avacidaminococcus</taxon>
    </lineage>
</organism>
<gene>
    <name evidence="3" type="ORF">IAB06_02405</name>
</gene>
<dbReference type="Pfam" id="PF13026">
    <property type="entry name" value="DUF3887"/>
    <property type="match status" value="1"/>
</dbReference>
<accession>A0A9D1MNP1</accession>
<protein>
    <submittedName>
        <fullName evidence="3">DUF3887 domain-containing protein</fullName>
    </submittedName>
</protein>
<reference evidence="3" key="1">
    <citation type="submission" date="2020-10" db="EMBL/GenBank/DDBJ databases">
        <authorList>
            <person name="Gilroy R."/>
        </authorList>
    </citation>
    <scope>NUCLEOTIDE SEQUENCE</scope>
    <source>
        <strain evidence="3">CHK160-1198</strain>
    </source>
</reference>
<name>A0A9D1MNP1_9FIRM</name>
<dbReference type="InterPro" id="IPR024981">
    <property type="entry name" value="DUF3887"/>
</dbReference>
<comment type="caution">
    <text evidence="3">The sequence shown here is derived from an EMBL/GenBank/DDBJ whole genome shotgun (WGS) entry which is preliminary data.</text>
</comment>
<feature type="chain" id="PRO_5039335160" evidence="1">
    <location>
        <begin position="24"/>
        <end position="127"/>
    </location>
</feature>
<feature type="domain" description="DUF3887" evidence="2">
    <location>
        <begin position="35"/>
        <end position="124"/>
    </location>
</feature>
<reference evidence="3" key="2">
    <citation type="journal article" date="2021" name="PeerJ">
        <title>Extensive microbial diversity within the chicken gut microbiome revealed by metagenomics and culture.</title>
        <authorList>
            <person name="Gilroy R."/>
            <person name="Ravi A."/>
            <person name="Getino M."/>
            <person name="Pursley I."/>
            <person name="Horton D.L."/>
            <person name="Alikhan N.F."/>
            <person name="Baker D."/>
            <person name="Gharbi K."/>
            <person name="Hall N."/>
            <person name="Watson M."/>
            <person name="Adriaenssens E.M."/>
            <person name="Foster-Nyarko E."/>
            <person name="Jarju S."/>
            <person name="Secka A."/>
            <person name="Antonio M."/>
            <person name="Oren A."/>
            <person name="Chaudhuri R.R."/>
            <person name="La Ragione R."/>
            <person name="Hildebrand F."/>
            <person name="Pallen M.J."/>
        </authorList>
    </citation>
    <scope>NUCLEOTIDE SEQUENCE</scope>
    <source>
        <strain evidence="3">CHK160-1198</strain>
    </source>
</reference>
<evidence type="ECO:0000313" key="4">
    <source>
        <dbReference type="Proteomes" id="UP000824099"/>
    </source>
</evidence>
<sequence length="127" mass="14242">MKKLLMVLVVNLVLFVSGSTGFAQEVTQEKLPELASAFTMQLAEGRSQEAVLKFDETMLKAMEGDELAEEWNKLTVSYGAFKDTAGFIETEIAGYHVVETALLFEKRIIVQRLAFDKEGRIAGLFFR</sequence>
<keyword evidence="1" id="KW-0732">Signal</keyword>
<dbReference type="Gene3D" id="3.10.450.590">
    <property type="match status" value="1"/>
</dbReference>